<keyword evidence="2" id="KW-0808">Transferase</keyword>
<dbReference type="GO" id="GO:0008171">
    <property type="term" value="F:O-methyltransferase activity"/>
    <property type="evidence" value="ECO:0007669"/>
    <property type="project" value="InterPro"/>
</dbReference>
<accession>A0A1B2DNN7</accession>
<dbReference type="EMBL" id="CP016808">
    <property type="protein sequence ID" value="ANY69323.1"/>
    <property type="molecule type" value="Genomic_DNA"/>
</dbReference>
<dbReference type="Pfam" id="PF01596">
    <property type="entry name" value="Methyltransf_3"/>
    <property type="match status" value="1"/>
</dbReference>
<dbReference type="PANTHER" id="PTHR43167">
    <property type="entry name" value="PUTATIVE (AFU_ORTHOLOGUE AFUA_6G01830)-RELATED"/>
    <property type="match status" value="1"/>
</dbReference>
<evidence type="ECO:0000256" key="3">
    <source>
        <dbReference type="ARBA" id="ARBA00022691"/>
    </source>
</evidence>
<reference evidence="4" key="1">
    <citation type="submission" date="2016-08" db="EMBL/GenBank/DDBJ databases">
        <title>Complete Genome Seqeunce of Paenibacillus sp. BIHB 4019 from tea rhizoplane.</title>
        <authorList>
            <person name="Thakur R."/>
            <person name="Swarnkar M.K."/>
            <person name="Gulati A."/>
        </authorList>
    </citation>
    <scope>NUCLEOTIDE SEQUENCE [LARGE SCALE GENOMIC DNA]</scope>
    <source>
        <strain evidence="4">BIHB4019</strain>
    </source>
</reference>
<proteinExistence type="predicted"/>
<dbReference type="GO" id="GO:0032259">
    <property type="term" value="P:methylation"/>
    <property type="evidence" value="ECO:0007669"/>
    <property type="project" value="UniProtKB-KW"/>
</dbReference>
<dbReference type="Gene3D" id="3.40.50.150">
    <property type="entry name" value="Vaccinia Virus protein VP39"/>
    <property type="match status" value="1"/>
</dbReference>
<name>A0A1B2DNN7_9BACL</name>
<evidence type="ECO:0000313" key="4">
    <source>
        <dbReference type="EMBL" id="ANY69323.1"/>
    </source>
</evidence>
<keyword evidence="1" id="KW-0489">Methyltransferase</keyword>
<dbReference type="SUPFAM" id="SSF53335">
    <property type="entry name" value="S-adenosyl-L-methionine-dependent methyltransferases"/>
    <property type="match status" value="1"/>
</dbReference>
<dbReference type="PANTHER" id="PTHR43167:SF1">
    <property type="entry name" value="PUTATIVE (AFU_ORTHOLOGUE AFUA_6G01830)-RELATED"/>
    <property type="match status" value="1"/>
</dbReference>
<organism evidence="4">
    <name type="scientific">Paenibacillus sp. BIHB 4019</name>
    <dbReference type="NCBI Taxonomy" id="1870819"/>
    <lineage>
        <taxon>Bacteria</taxon>
        <taxon>Bacillati</taxon>
        <taxon>Bacillota</taxon>
        <taxon>Bacilli</taxon>
        <taxon>Bacillales</taxon>
        <taxon>Paenibacillaceae</taxon>
        <taxon>Paenibacillus</taxon>
    </lineage>
</organism>
<protein>
    <recommendedName>
        <fullName evidence="5">Methyltransferase</fullName>
    </recommendedName>
</protein>
<dbReference type="AlphaFoldDB" id="A0A1B2DNN7"/>
<evidence type="ECO:0000256" key="1">
    <source>
        <dbReference type="ARBA" id="ARBA00022603"/>
    </source>
</evidence>
<sequence>MKKNIELLLNELESFGLNNDSNKQEGRLKMKNITKDTGEFLSILIKSNKAKNVLEVGTSNGYSTIWLAQNFLDSEGHVTTLEFDDNKITMALDNFKRAELESIISLHHGDAGEFIKNQDDQIFDFIFLDSDRKQYLIWWEDLNRILKPNSLMIVDNVNSHRQEVDKFIEIVKNSEAHNSLIVDVGKGQLMIFKK</sequence>
<dbReference type="PROSITE" id="PS51682">
    <property type="entry name" value="SAM_OMT_I"/>
    <property type="match status" value="1"/>
</dbReference>
<gene>
    <name evidence="4" type="ORF">BBD42_24680</name>
</gene>
<dbReference type="InterPro" id="IPR029063">
    <property type="entry name" value="SAM-dependent_MTases_sf"/>
</dbReference>
<dbReference type="RefSeq" id="WP_099520353.1">
    <property type="nucleotide sequence ID" value="NZ_CP016808.1"/>
</dbReference>
<dbReference type="CDD" id="cd02440">
    <property type="entry name" value="AdoMet_MTases"/>
    <property type="match status" value="1"/>
</dbReference>
<evidence type="ECO:0000256" key="2">
    <source>
        <dbReference type="ARBA" id="ARBA00022679"/>
    </source>
</evidence>
<keyword evidence="3" id="KW-0949">S-adenosyl-L-methionine</keyword>
<dbReference type="InterPro" id="IPR002935">
    <property type="entry name" value="SAM_O-MeTrfase"/>
</dbReference>
<evidence type="ECO:0008006" key="5">
    <source>
        <dbReference type="Google" id="ProtNLM"/>
    </source>
</evidence>